<sequence length="453" mass="48657">MHMTEKKKQLFGTNGVRGIVGELITPELVMKIGMAVGTMRPGTIAVGMDTRTSGPALINAMKAGLMATGCDVIDCGILPTPALQYIVMNRYDAGVVITASHNPGAYNGVKVIEKDGTEMDDDGSIEIEERVFSYNFDLKEWKDVGVVIPEGDLVQKYVKGVVSKVPTNIGEGMKVVIDPGCGAAYRTTAEILQSIGCQVFTLNAYPDGNFPARDPEPSVEGLAPLADMVVGTGAAFGVAHDGDADRAVFIDDKGRFVEENKEFALIAEYMCSQRKGILVTPVSTSRLIETVVSPYGCTVDYTAVGSIYVARRMRALLAEGKPVSFGGEGNGGLIYPDHQFCRDGGMTAAMMVTLLTSKKQPLSSLVDALPPSIMLKHKFHTGNAEKILAAVQEKFSSDSLNLVDGIRIDRKDAWALIRPSGTEPLVRLYVESPEQATAKAFEQEILSCISSFI</sequence>
<dbReference type="SUPFAM" id="SSF55957">
    <property type="entry name" value="Phosphoglucomutase, C-terminal domain"/>
    <property type="match status" value="1"/>
</dbReference>
<dbReference type="GO" id="GO:0005975">
    <property type="term" value="P:carbohydrate metabolic process"/>
    <property type="evidence" value="ECO:0007669"/>
    <property type="project" value="InterPro"/>
</dbReference>
<dbReference type="PANTHER" id="PTHR43771">
    <property type="entry name" value="PHOSPHOMANNOMUTASE"/>
    <property type="match status" value="1"/>
</dbReference>
<dbReference type="Pfam" id="PF02878">
    <property type="entry name" value="PGM_PMM_I"/>
    <property type="match status" value="1"/>
</dbReference>
<dbReference type="InterPro" id="IPR005841">
    <property type="entry name" value="Alpha-D-phosphohexomutase_SF"/>
</dbReference>
<dbReference type="NCBIfam" id="TIGR03990">
    <property type="entry name" value="Arch_GlmM"/>
    <property type="match status" value="1"/>
</dbReference>
<feature type="domain" description="Alpha-D-phosphohexomutase C-terminal" evidence="8">
    <location>
        <begin position="388"/>
        <end position="445"/>
    </location>
</feature>
<dbReference type="InterPro" id="IPR024086">
    <property type="entry name" value="GlmM_arc-type"/>
</dbReference>
<keyword evidence="6 12" id="KW-0413">Isomerase</keyword>
<dbReference type="PRINTS" id="PR00509">
    <property type="entry name" value="PGMPMM"/>
</dbReference>
<dbReference type="KEGG" id="mrtj:KHC33_08080"/>
<dbReference type="GO" id="GO:0008966">
    <property type="term" value="F:phosphoglucosamine mutase activity"/>
    <property type="evidence" value="ECO:0007669"/>
    <property type="project" value="UniProtKB-EC"/>
</dbReference>
<comment type="similarity">
    <text evidence="2 7">Belongs to the phosphohexose mutase family.</text>
</comment>
<evidence type="ECO:0000256" key="1">
    <source>
        <dbReference type="ARBA" id="ARBA00001946"/>
    </source>
</evidence>
<dbReference type="Gene3D" id="3.30.310.50">
    <property type="entry name" value="Alpha-D-phosphohexomutase, C-terminal domain"/>
    <property type="match status" value="1"/>
</dbReference>
<dbReference type="Gene3D" id="3.40.120.10">
    <property type="entry name" value="Alpha-D-Glucose-1,6-Bisphosphate, subunit A, domain 3"/>
    <property type="match status" value="3"/>
</dbReference>
<evidence type="ECO:0000256" key="7">
    <source>
        <dbReference type="RuleBase" id="RU004326"/>
    </source>
</evidence>
<evidence type="ECO:0000259" key="8">
    <source>
        <dbReference type="Pfam" id="PF00408"/>
    </source>
</evidence>
<dbReference type="Pfam" id="PF02879">
    <property type="entry name" value="PGM_PMM_II"/>
    <property type="match status" value="1"/>
</dbReference>
<keyword evidence="3" id="KW-0597">Phosphoprotein</keyword>
<dbReference type="InterPro" id="IPR016055">
    <property type="entry name" value="A-D-PHexomutase_a/b/a-I/II/III"/>
</dbReference>
<evidence type="ECO:0000256" key="3">
    <source>
        <dbReference type="ARBA" id="ARBA00022553"/>
    </source>
</evidence>
<accession>A0A8E7AZT3</accession>
<dbReference type="GeneID" id="65097134"/>
<dbReference type="Pfam" id="PF00408">
    <property type="entry name" value="PGM_PMM_IV"/>
    <property type="match status" value="1"/>
</dbReference>
<gene>
    <name evidence="12" type="primary">glmM</name>
    <name evidence="12" type="ORF">KHC33_08080</name>
</gene>
<evidence type="ECO:0000313" key="13">
    <source>
        <dbReference type="Proteomes" id="UP000680656"/>
    </source>
</evidence>
<dbReference type="EC" id="5.4.2.10" evidence="12"/>
<dbReference type="SUPFAM" id="SSF53738">
    <property type="entry name" value="Phosphoglucomutase, first 3 domains"/>
    <property type="match status" value="3"/>
</dbReference>
<evidence type="ECO:0000256" key="5">
    <source>
        <dbReference type="ARBA" id="ARBA00022842"/>
    </source>
</evidence>
<dbReference type="PROSITE" id="PS00710">
    <property type="entry name" value="PGM_PMM"/>
    <property type="match status" value="1"/>
</dbReference>
<dbReference type="InterPro" id="IPR005845">
    <property type="entry name" value="A-D-PHexomutase_a/b/a-II"/>
</dbReference>
<keyword evidence="13" id="KW-1185">Reference proteome</keyword>
<dbReference type="Proteomes" id="UP000680656">
    <property type="component" value="Chromosome"/>
</dbReference>
<dbReference type="InterPro" id="IPR005843">
    <property type="entry name" value="A-D-PHexomutase_C"/>
</dbReference>
<keyword evidence="4 7" id="KW-0479">Metal-binding</keyword>
<feature type="domain" description="Alpha-D-phosphohexomutase alpha/beta/alpha" evidence="10">
    <location>
        <begin position="156"/>
        <end position="254"/>
    </location>
</feature>
<feature type="domain" description="Alpha-D-phosphohexomutase alpha/beta/alpha" evidence="9">
    <location>
        <begin position="8"/>
        <end position="135"/>
    </location>
</feature>
<feature type="domain" description="Alpha-D-phosphohexomutase alpha/beta/alpha" evidence="11">
    <location>
        <begin position="260"/>
        <end position="370"/>
    </location>
</feature>
<protein>
    <submittedName>
        <fullName evidence="12">Phosphoglucosamine mutase</fullName>
        <ecNumber evidence="12">5.4.2.10</ecNumber>
    </submittedName>
</protein>
<dbReference type="FunFam" id="3.40.120.10:FF:000001">
    <property type="entry name" value="Phosphoglucosamine mutase"/>
    <property type="match status" value="1"/>
</dbReference>
<comment type="cofactor">
    <cofactor evidence="1">
        <name>Mg(2+)</name>
        <dbReference type="ChEBI" id="CHEBI:18420"/>
    </cofactor>
</comment>
<dbReference type="InterPro" id="IPR036900">
    <property type="entry name" value="A-D-PHexomutase_C_sf"/>
</dbReference>
<dbReference type="GO" id="GO:0000287">
    <property type="term" value="F:magnesium ion binding"/>
    <property type="evidence" value="ECO:0007669"/>
    <property type="project" value="InterPro"/>
</dbReference>
<evidence type="ECO:0000256" key="2">
    <source>
        <dbReference type="ARBA" id="ARBA00010231"/>
    </source>
</evidence>
<proteinExistence type="inferred from homology"/>
<dbReference type="AlphaFoldDB" id="A0A8E7AZT3"/>
<dbReference type="CDD" id="cd03087">
    <property type="entry name" value="PGM_like1"/>
    <property type="match status" value="1"/>
</dbReference>
<keyword evidence="5 7" id="KW-0460">Magnesium</keyword>
<evidence type="ECO:0000256" key="6">
    <source>
        <dbReference type="ARBA" id="ARBA00023235"/>
    </source>
</evidence>
<dbReference type="InterPro" id="IPR016066">
    <property type="entry name" value="A-D-PHexomutase_CS"/>
</dbReference>
<evidence type="ECO:0000259" key="10">
    <source>
        <dbReference type="Pfam" id="PF02879"/>
    </source>
</evidence>
<dbReference type="Pfam" id="PF02880">
    <property type="entry name" value="PGM_PMM_III"/>
    <property type="match status" value="1"/>
</dbReference>
<reference evidence="12 13" key="1">
    <citation type="submission" date="2021-05" db="EMBL/GenBank/DDBJ databases">
        <title>A novel Methanospirillum isolate from a pyrite-forming mixed culture.</title>
        <authorList>
            <person name="Bunk B."/>
            <person name="Sproer C."/>
            <person name="Spring S."/>
            <person name="Pester M."/>
        </authorList>
    </citation>
    <scope>NUCLEOTIDE SEQUENCE [LARGE SCALE GENOMIC DNA]</scope>
    <source>
        <strain evidence="12 13">J.3.6.1-F.2.7.3</strain>
    </source>
</reference>
<dbReference type="InterPro" id="IPR005846">
    <property type="entry name" value="A-D-PHexomutase_a/b/a-III"/>
</dbReference>
<evidence type="ECO:0000256" key="4">
    <source>
        <dbReference type="ARBA" id="ARBA00022723"/>
    </source>
</evidence>
<dbReference type="PANTHER" id="PTHR43771:SF1">
    <property type="entry name" value="PHOSPHOMANNOMUTASE"/>
    <property type="match status" value="1"/>
</dbReference>
<evidence type="ECO:0000313" key="12">
    <source>
        <dbReference type="EMBL" id="QVV90425.1"/>
    </source>
</evidence>
<dbReference type="InterPro" id="IPR005844">
    <property type="entry name" value="A-D-PHexomutase_a/b/a-I"/>
</dbReference>
<name>A0A8E7AZT3_9EURY</name>
<evidence type="ECO:0000259" key="11">
    <source>
        <dbReference type="Pfam" id="PF02880"/>
    </source>
</evidence>
<dbReference type="RefSeq" id="WP_214421195.1">
    <property type="nucleotide sequence ID" value="NZ_CP075546.1"/>
</dbReference>
<evidence type="ECO:0000259" key="9">
    <source>
        <dbReference type="Pfam" id="PF02878"/>
    </source>
</evidence>
<organism evidence="12 13">
    <name type="scientific">Methanospirillum purgamenti</name>
    <dbReference type="NCBI Taxonomy" id="2834276"/>
    <lineage>
        <taxon>Archaea</taxon>
        <taxon>Methanobacteriati</taxon>
        <taxon>Methanobacteriota</taxon>
        <taxon>Stenosarchaea group</taxon>
        <taxon>Methanomicrobia</taxon>
        <taxon>Methanomicrobiales</taxon>
        <taxon>Methanospirillaceae</taxon>
        <taxon>Methanospirillum</taxon>
    </lineage>
</organism>
<dbReference type="EMBL" id="CP075546">
    <property type="protein sequence ID" value="QVV90425.1"/>
    <property type="molecule type" value="Genomic_DNA"/>
</dbReference>